<organism evidence="1 2">
    <name type="scientific">Spirosoma sordidisoli</name>
    <dbReference type="NCBI Taxonomy" id="2502893"/>
    <lineage>
        <taxon>Bacteria</taxon>
        <taxon>Pseudomonadati</taxon>
        <taxon>Bacteroidota</taxon>
        <taxon>Cytophagia</taxon>
        <taxon>Cytophagales</taxon>
        <taxon>Cytophagaceae</taxon>
        <taxon>Spirosoma</taxon>
    </lineage>
</organism>
<gene>
    <name evidence="1" type="ORF">EQG79_30080</name>
</gene>
<dbReference type="RefSeq" id="WP_129606853.1">
    <property type="nucleotide sequence ID" value="NZ_SBLB01000016.1"/>
</dbReference>
<evidence type="ECO:0000313" key="1">
    <source>
        <dbReference type="EMBL" id="RYC66325.1"/>
    </source>
</evidence>
<dbReference type="AlphaFoldDB" id="A0A4Q2UG20"/>
<dbReference type="EMBL" id="SBLB01000016">
    <property type="protein sequence ID" value="RYC66325.1"/>
    <property type="molecule type" value="Genomic_DNA"/>
</dbReference>
<comment type="caution">
    <text evidence="1">The sequence shown here is derived from an EMBL/GenBank/DDBJ whole genome shotgun (WGS) entry which is preliminary data.</text>
</comment>
<reference evidence="1 2" key="1">
    <citation type="submission" date="2019-01" db="EMBL/GenBank/DDBJ databases">
        <title>Spirosoma flava sp. nov., a propanil-degrading bacterium isolated from herbicide-contaminated soil.</title>
        <authorList>
            <person name="Zhang L."/>
            <person name="Jiang J.-D."/>
        </authorList>
    </citation>
    <scope>NUCLEOTIDE SEQUENCE [LARGE SCALE GENOMIC DNA]</scope>
    <source>
        <strain evidence="1 2">TY50</strain>
    </source>
</reference>
<proteinExistence type="predicted"/>
<keyword evidence="2" id="KW-1185">Reference proteome</keyword>
<name>A0A4Q2UG20_9BACT</name>
<evidence type="ECO:0000313" key="2">
    <source>
        <dbReference type="Proteomes" id="UP000290407"/>
    </source>
</evidence>
<sequence>MSRQLHLFDDAPNRPRHSTLLDLLTGGMVYLVRTDRNRRYTRAAESRLMAQVEQLRETTGLEVFERNLNEWMRTTSVGNSGHFDAWYRLVRYPDRVEVWHRDSEGDPDRLVTVLTRP</sequence>
<dbReference type="Proteomes" id="UP000290407">
    <property type="component" value="Unassembled WGS sequence"/>
</dbReference>
<accession>A0A4Q2UG20</accession>
<protein>
    <submittedName>
        <fullName evidence="1">Uncharacterized protein</fullName>
    </submittedName>
</protein>